<feature type="non-terminal residue" evidence="2">
    <location>
        <position position="1"/>
    </location>
</feature>
<evidence type="ECO:0000256" key="1">
    <source>
        <dbReference type="SAM" id="Phobius"/>
    </source>
</evidence>
<protein>
    <submittedName>
        <fullName evidence="2">Uncharacterized protein</fullName>
    </submittedName>
</protein>
<name>A0AAP3A4T0_ECOLX</name>
<feature type="transmembrane region" description="Helical" evidence="1">
    <location>
        <begin position="14"/>
        <end position="31"/>
    </location>
</feature>
<evidence type="ECO:0000313" key="2">
    <source>
        <dbReference type="EMBL" id="MCV5626273.1"/>
    </source>
</evidence>
<keyword evidence="1" id="KW-0812">Transmembrane</keyword>
<keyword evidence="1" id="KW-0472">Membrane</keyword>
<gene>
    <name evidence="2" type="ORF">OFN31_32095</name>
</gene>
<dbReference type="AlphaFoldDB" id="A0AAP3A4T0"/>
<reference evidence="2" key="1">
    <citation type="submission" date="2023-06" db="EMBL/GenBank/DDBJ databases">
        <title>Deciphering the underlying mechanisms mediating the transmission of blaNDM gene from human to animals in China.</title>
        <authorList>
            <person name="Chen K."/>
            <person name="Chen S."/>
        </authorList>
    </citation>
    <scope>NUCLEOTIDE SEQUENCE</scope>
    <source>
        <strain evidence="2">1199</strain>
    </source>
</reference>
<sequence length="63" mass="7450">LNFSPFWPQPWTDFIGPISAQLGFALGYYCQWRSKNRCQIRKWSEWGTCLSFVTLGMMAWALR</sequence>
<comment type="caution">
    <text evidence="2">The sequence shown here is derived from an EMBL/GenBank/DDBJ whole genome shotgun (WGS) entry which is preliminary data.</text>
</comment>
<keyword evidence="1" id="KW-1133">Transmembrane helix</keyword>
<organism evidence="2 3">
    <name type="scientific">Escherichia coli</name>
    <dbReference type="NCBI Taxonomy" id="562"/>
    <lineage>
        <taxon>Bacteria</taxon>
        <taxon>Pseudomonadati</taxon>
        <taxon>Pseudomonadota</taxon>
        <taxon>Gammaproteobacteria</taxon>
        <taxon>Enterobacterales</taxon>
        <taxon>Enterobacteriaceae</taxon>
        <taxon>Escherichia</taxon>
    </lineage>
</organism>
<proteinExistence type="predicted"/>
<evidence type="ECO:0000313" key="3">
    <source>
        <dbReference type="Proteomes" id="UP001208624"/>
    </source>
</evidence>
<dbReference type="EMBL" id="JAOVKC010001382">
    <property type="protein sequence ID" value="MCV5626273.1"/>
    <property type="molecule type" value="Genomic_DNA"/>
</dbReference>
<accession>A0AAP3A4T0</accession>
<dbReference type="Proteomes" id="UP001208624">
    <property type="component" value="Unassembled WGS sequence"/>
</dbReference>